<evidence type="ECO:0000313" key="2">
    <source>
        <dbReference type="EMBL" id="NKY17021.1"/>
    </source>
</evidence>
<sequence length="128" mass="13938">MDPYTPPGMPEPVLVSIGDIHCTRTQVITPSGTFPITGAQWTVTDHSVHTRTTPTWAIVLAIVGAFVVCLFSLFFLLAKEDQTQGFVQVSVFGPEGRSFTTSVPVYSPFAVQDVFGRVNYARNLSIGM</sequence>
<organism evidence="2 3">
    <name type="scientific">Tsukamurella spumae</name>
    <dbReference type="NCBI Taxonomy" id="44753"/>
    <lineage>
        <taxon>Bacteria</taxon>
        <taxon>Bacillati</taxon>
        <taxon>Actinomycetota</taxon>
        <taxon>Actinomycetes</taxon>
        <taxon>Mycobacteriales</taxon>
        <taxon>Tsukamurellaceae</taxon>
        <taxon>Tsukamurella</taxon>
    </lineage>
</organism>
<evidence type="ECO:0000313" key="3">
    <source>
        <dbReference type="Proteomes" id="UP000582646"/>
    </source>
</evidence>
<protein>
    <submittedName>
        <fullName evidence="2">Uncharacterized protein</fullName>
    </submittedName>
</protein>
<keyword evidence="1" id="KW-1133">Transmembrane helix</keyword>
<keyword evidence="1" id="KW-0472">Membrane</keyword>
<gene>
    <name evidence="2" type="ORF">HF999_01335</name>
</gene>
<accession>A0A846WVR1</accession>
<dbReference type="Proteomes" id="UP000582646">
    <property type="component" value="Unassembled WGS sequence"/>
</dbReference>
<evidence type="ECO:0000256" key="1">
    <source>
        <dbReference type="SAM" id="Phobius"/>
    </source>
</evidence>
<keyword evidence="1" id="KW-0812">Transmembrane</keyword>
<reference evidence="2 3" key="1">
    <citation type="submission" date="2020-04" db="EMBL/GenBank/DDBJ databases">
        <title>MicrobeNet Type strains.</title>
        <authorList>
            <person name="Nicholson A.C."/>
        </authorList>
    </citation>
    <scope>NUCLEOTIDE SEQUENCE [LARGE SCALE GENOMIC DNA]</scope>
    <source>
        <strain evidence="2 3">DSM 44113</strain>
    </source>
</reference>
<keyword evidence="3" id="KW-1185">Reference proteome</keyword>
<name>A0A846WVR1_9ACTN</name>
<dbReference type="RefSeq" id="WP_168544129.1">
    <property type="nucleotide sequence ID" value="NZ_BAAAKS010000021.1"/>
</dbReference>
<feature type="transmembrane region" description="Helical" evidence="1">
    <location>
        <begin position="56"/>
        <end position="78"/>
    </location>
</feature>
<dbReference type="EMBL" id="JAAXOQ010000001">
    <property type="protein sequence ID" value="NKY17021.1"/>
    <property type="molecule type" value="Genomic_DNA"/>
</dbReference>
<comment type="caution">
    <text evidence="2">The sequence shown here is derived from an EMBL/GenBank/DDBJ whole genome shotgun (WGS) entry which is preliminary data.</text>
</comment>
<proteinExistence type="predicted"/>
<dbReference type="AlphaFoldDB" id="A0A846WVR1"/>